<dbReference type="Proteomes" id="UP000318394">
    <property type="component" value="Unassembled WGS sequence"/>
</dbReference>
<evidence type="ECO:0000313" key="2">
    <source>
        <dbReference type="EMBL" id="TRB70925.1"/>
    </source>
</evidence>
<sequence length="199" mass="22305">MSYGLSTFNINENFRSLSLQRKGRANFSNKIATIQAASDEIIVIKYSDGQVCLLYRENGIATLATENATFAEYLIFSTNVPKSGGYGIEVYNSAGNVVFSSNHKFLRPIEYVDLNPSKNVFRFTGQANRQYGIILSNFGFDFVINYDNGYSTSRSAKVSGNFIEFGFCKYHYSGLYKTGMSYNSKAMYFNALVVDITGY</sequence>
<keyword evidence="4" id="KW-1185">Reference proteome</keyword>
<organism evidence="2 3">
    <name type="scientific">Mannheimia haemolytica</name>
    <name type="common">Pasteurella haemolytica</name>
    <dbReference type="NCBI Taxonomy" id="75985"/>
    <lineage>
        <taxon>Bacteria</taxon>
        <taxon>Pseudomonadati</taxon>
        <taxon>Pseudomonadota</taxon>
        <taxon>Gammaproteobacteria</taxon>
        <taxon>Pasteurellales</taxon>
        <taxon>Pasteurellaceae</taxon>
        <taxon>Mannheimia</taxon>
    </lineage>
</organism>
<name>A0A547E7D5_MANHA</name>
<gene>
    <name evidence="2" type="ORF">FEA53_13845</name>
    <name evidence="1" type="ORF">FEB89_13750</name>
</gene>
<evidence type="ECO:0000313" key="1">
    <source>
        <dbReference type="EMBL" id="TRB33382.1"/>
    </source>
</evidence>
<dbReference type="RefSeq" id="WP_006250517.1">
    <property type="nucleotide sequence ID" value="NZ_CP017484.1"/>
</dbReference>
<dbReference type="AlphaFoldDB" id="A0A547E7D5"/>
<dbReference type="GeneID" id="67369116"/>
<comment type="caution">
    <text evidence="2">The sequence shown here is derived from an EMBL/GenBank/DDBJ whole genome shotgun (WGS) entry which is preliminary data.</text>
</comment>
<dbReference type="EMBL" id="VAJI01000078">
    <property type="protein sequence ID" value="TRB33382.1"/>
    <property type="molecule type" value="Genomic_DNA"/>
</dbReference>
<evidence type="ECO:0000313" key="4">
    <source>
        <dbReference type="Proteomes" id="UP000318394"/>
    </source>
</evidence>
<protein>
    <submittedName>
        <fullName evidence="2">Uncharacterized protein</fullName>
    </submittedName>
</protein>
<reference evidence="3 4" key="1">
    <citation type="journal article" date="2019" name="Vet. Microbiol.">
        <title>Genetic characterization of susceptible and multi-drug resistant Mannheimia haemolytica isolated from high-risk stocker calves prior to and after antimicrobial metaphylaxis.</title>
        <authorList>
            <person name="Snyder E.R."/>
            <person name="Alvarez-Narvaez S."/>
            <person name="Credille B.C."/>
        </authorList>
    </citation>
    <scope>NUCLEOTIDE SEQUENCE [LARGE SCALE GENOMIC DNA]</scope>
    <source>
        <strain evidence="2 3">UGA-R5-128-1</strain>
        <strain evidence="1 4">UGA-R7-163-1</strain>
    </source>
</reference>
<dbReference type="EMBL" id="VAJB01000079">
    <property type="protein sequence ID" value="TRB70925.1"/>
    <property type="molecule type" value="Genomic_DNA"/>
</dbReference>
<accession>A0A547E7D5</accession>
<dbReference type="OrthoDB" id="7007207at2"/>
<proteinExistence type="predicted"/>
<dbReference type="Proteomes" id="UP000315164">
    <property type="component" value="Unassembled WGS sequence"/>
</dbReference>
<evidence type="ECO:0000313" key="3">
    <source>
        <dbReference type="Proteomes" id="UP000315164"/>
    </source>
</evidence>